<name>A0A8T1V854_9STRA</name>
<dbReference type="GO" id="GO:0003677">
    <property type="term" value="F:DNA binding"/>
    <property type="evidence" value="ECO:0007669"/>
    <property type="project" value="InterPro"/>
</dbReference>
<dbReference type="PROSITE" id="PS50808">
    <property type="entry name" value="ZF_BED"/>
    <property type="match status" value="1"/>
</dbReference>
<dbReference type="Proteomes" id="UP000693981">
    <property type="component" value="Unassembled WGS sequence"/>
</dbReference>
<comment type="caution">
    <text evidence="8">The sequence shown here is derived from an EMBL/GenBank/DDBJ whole genome shotgun (WGS) entry which is preliminary data.</text>
</comment>
<feature type="coiled-coil region" evidence="5">
    <location>
        <begin position="194"/>
        <end position="221"/>
    </location>
</feature>
<keyword evidence="3" id="KW-0862">Zinc</keyword>
<keyword evidence="9" id="KW-1185">Reference proteome</keyword>
<evidence type="ECO:0000256" key="4">
    <source>
        <dbReference type="PROSITE-ProRule" id="PRU00027"/>
    </source>
</evidence>
<evidence type="ECO:0000313" key="8">
    <source>
        <dbReference type="EMBL" id="KAG7377125.1"/>
    </source>
</evidence>
<dbReference type="AlphaFoldDB" id="A0A8T1V854"/>
<feature type="region of interest" description="Disordered" evidence="6">
    <location>
        <begin position="42"/>
        <end position="144"/>
    </location>
</feature>
<feature type="compositionally biased region" description="Polar residues" evidence="6">
    <location>
        <begin position="114"/>
        <end position="142"/>
    </location>
</feature>
<evidence type="ECO:0000256" key="3">
    <source>
        <dbReference type="ARBA" id="ARBA00022833"/>
    </source>
</evidence>
<evidence type="ECO:0000313" key="9">
    <source>
        <dbReference type="Proteomes" id="UP000693981"/>
    </source>
</evidence>
<sequence length="273" mass="30253">MGRPPGKVWEFFGPKYGVANAKVDKVDCKACLQQVTAVASRLKSHLRVCEQQQEKQEHSDDSSPELHSEIKETEEVQEPSESSDSPEPSIETSDAAQEQEEPRAIADTEPSSPPTNKQQQSPVRTTQQPHLSASSSNITSTMGEGEEWFNSLEVNGDSAAAASLTSLVIAKRRLEVEEKRLRLEIKRDGREERREKLSLEVLQAQGRRERLMAEKEGYESKVHLALARKQLRDKGVSESEIDRILPIPGESPGFSCRTYGVGGKGDDLTTGQD</sequence>
<dbReference type="GO" id="GO:0008270">
    <property type="term" value="F:zinc ion binding"/>
    <property type="evidence" value="ECO:0007669"/>
    <property type="project" value="UniProtKB-KW"/>
</dbReference>
<keyword evidence="1" id="KW-0479">Metal-binding</keyword>
<evidence type="ECO:0000256" key="5">
    <source>
        <dbReference type="SAM" id="Coils"/>
    </source>
</evidence>
<dbReference type="EMBL" id="JAGDFL010001211">
    <property type="protein sequence ID" value="KAG7377125.1"/>
    <property type="molecule type" value="Genomic_DNA"/>
</dbReference>
<keyword evidence="5" id="KW-0175">Coiled coil</keyword>
<feature type="region of interest" description="Disordered" evidence="6">
    <location>
        <begin position="251"/>
        <end position="273"/>
    </location>
</feature>
<reference evidence="8" key="1">
    <citation type="submission" date="2021-02" db="EMBL/GenBank/DDBJ databases">
        <authorList>
            <person name="Palmer J.M."/>
        </authorList>
    </citation>
    <scope>NUCLEOTIDE SEQUENCE</scope>
    <source>
        <strain evidence="8">SCRP23</strain>
    </source>
</reference>
<gene>
    <name evidence="8" type="ORF">PHYBOEH_001119</name>
</gene>
<evidence type="ECO:0000259" key="7">
    <source>
        <dbReference type="PROSITE" id="PS50808"/>
    </source>
</evidence>
<evidence type="ECO:0000256" key="1">
    <source>
        <dbReference type="ARBA" id="ARBA00022723"/>
    </source>
</evidence>
<proteinExistence type="predicted"/>
<feature type="domain" description="BED-type" evidence="7">
    <location>
        <begin position="3"/>
        <end position="65"/>
    </location>
</feature>
<dbReference type="InterPro" id="IPR003656">
    <property type="entry name" value="Znf_BED"/>
</dbReference>
<accession>A0A8T1V854</accession>
<dbReference type="OrthoDB" id="116195at2759"/>
<organism evidence="8 9">
    <name type="scientific">Phytophthora boehmeriae</name>
    <dbReference type="NCBI Taxonomy" id="109152"/>
    <lineage>
        <taxon>Eukaryota</taxon>
        <taxon>Sar</taxon>
        <taxon>Stramenopiles</taxon>
        <taxon>Oomycota</taxon>
        <taxon>Peronosporomycetes</taxon>
        <taxon>Peronosporales</taxon>
        <taxon>Peronosporaceae</taxon>
        <taxon>Phytophthora</taxon>
    </lineage>
</organism>
<protein>
    <recommendedName>
        <fullName evidence="7">BED-type domain-containing protein</fullName>
    </recommendedName>
</protein>
<feature type="compositionally biased region" description="Basic and acidic residues" evidence="6">
    <location>
        <begin position="52"/>
        <end position="74"/>
    </location>
</feature>
<evidence type="ECO:0000256" key="2">
    <source>
        <dbReference type="ARBA" id="ARBA00022771"/>
    </source>
</evidence>
<keyword evidence="2 4" id="KW-0863">Zinc-finger</keyword>
<feature type="compositionally biased region" description="Low complexity" evidence="6">
    <location>
        <begin position="79"/>
        <end position="93"/>
    </location>
</feature>
<evidence type="ECO:0000256" key="6">
    <source>
        <dbReference type="SAM" id="MobiDB-lite"/>
    </source>
</evidence>